<name>A0A0B0NBW4_GOSAR</name>
<comment type="caution">
    <text evidence="1">The sequence shown here is derived from an EMBL/GenBank/DDBJ whole genome shotgun (WGS) entry which is preliminary data.</text>
</comment>
<reference evidence="2" key="1">
    <citation type="submission" date="2014-09" db="EMBL/GenBank/DDBJ databases">
        <authorList>
            <person name="Mudge J."/>
            <person name="Ramaraj T."/>
            <person name="Lindquist I.E."/>
            <person name="Bharti A.K."/>
            <person name="Sundararajan A."/>
            <person name="Cameron C.T."/>
            <person name="Woodward J.E."/>
            <person name="May G.D."/>
            <person name="Brubaker C."/>
            <person name="Broadhvest J."/>
            <person name="Wilkins T.A."/>
        </authorList>
    </citation>
    <scope>NUCLEOTIDE SEQUENCE</scope>
    <source>
        <strain evidence="2">cv. AKA8401</strain>
    </source>
</reference>
<evidence type="ECO:0000313" key="1">
    <source>
        <dbReference type="EMBL" id="KHG08566.1"/>
    </source>
</evidence>
<protein>
    <submittedName>
        <fullName evidence="1">Uncharacterized protein</fullName>
    </submittedName>
</protein>
<proteinExistence type="predicted"/>
<evidence type="ECO:0000313" key="2">
    <source>
        <dbReference type="Proteomes" id="UP000032142"/>
    </source>
</evidence>
<keyword evidence="2" id="KW-1185">Reference proteome</keyword>
<organism evidence="1 2">
    <name type="scientific">Gossypium arboreum</name>
    <name type="common">Tree cotton</name>
    <name type="synonym">Gossypium nanking</name>
    <dbReference type="NCBI Taxonomy" id="29729"/>
    <lineage>
        <taxon>Eukaryota</taxon>
        <taxon>Viridiplantae</taxon>
        <taxon>Streptophyta</taxon>
        <taxon>Embryophyta</taxon>
        <taxon>Tracheophyta</taxon>
        <taxon>Spermatophyta</taxon>
        <taxon>Magnoliopsida</taxon>
        <taxon>eudicotyledons</taxon>
        <taxon>Gunneridae</taxon>
        <taxon>Pentapetalae</taxon>
        <taxon>rosids</taxon>
        <taxon>malvids</taxon>
        <taxon>Malvales</taxon>
        <taxon>Malvaceae</taxon>
        <taxon>Malvoideae</taxon>
        <taxon>Gossypium</taxon>
    </lineage>
</organism>
<dbReference type="EMBL" id="JRRC01500913">
    <property type="protein sequence ID" value="KHG08566.1"/>
    <property type="molecule type" value="Genomic_DNA"/>
</dbReference>
<accession>A0A0B0NBW4</accession>
<gene>
    <name evidence="1" type="ORF">F383_35857</name>
</gene>
<dbReference type="Proteomes" id="UP000032142">
    <property type="component" value="Unassembled WGS sequence"/>
</dbReference>
<sequence length="59" mass="6760">MYLYPFNMIIPCHLFDIIFGLPVETLGITKGYTGIFINIVRCQCHSLDMVLHGITDQSR</sequence>
<dbReference type="AlphaFoldDB" id="A0A0B0NBW4"/>